<accession>A0ACD4WFG9</accession>
<proteinExistence type="predicted"/>
<name>A0ACD4WFG9_STRVN</name>
<reference evidence="1" key="1">
    <citation type="submission" date="2023-10" db="EMBL/GenBank/DDBJ databases">
        <title>The genome sequence of Streptomyces violaceoruber CGMCC 4.1801.</title>
        <authorList>
            <person name="Mo P."/>
        </authorList>
    </citation>
    <scope>NUCLEOTIDE SEQUENCE</scope>
    <source>
        <strain evidence="1">CGMCC 4.1801</strain>
    </source>
</reference>
<organism evidence="1 2">
    <name type="scientific">Streptomyces violaceoruber</name>
    <dbReference type="NCBI Taxonomy" id="1935"/>
    <lineage>
        <taxon>Bacteria</taxon>
        <taxon>Bacillati</taxon>
        <taxon>Actinomycetota</taxon>
        <taxon>Actinomycetes</taxon>
        <taxon>Kitasatosporales</taxon>
        <taxon>Streptomycetaceae</taxon>
        <taxon>Streptomyces</taxon>
        <taxon>Streptomyces violaceoruber group</taxon>
    </lineage>
</organism>
<keyword evidence="2" id="KW-1185">Reference proteome</keyword>
<dbReference type="Proteomes" id="UP001303608">
    <property type="component" value="Chromosome"/>
</dbReference>
<evidence type="ECO:0000313" key="2">
    <source>
        <dbReference type="Proteomes" id="UP001303608"/>
    </source>
</evidence>
<protein>
    <submittedName>
        <fullName evidence="1">Rrf2 family transcriptional regulator</fullName>
    </submittedName>
</protein>
<dbReference type="EMBL" id="CP137734">
    <property type="protein sequence ID" value="WOY96538.1"/>
    <property type="molecule type" value="Genomic_DNA"/>
</dbReference>
<evidence type="ECO:0000313" key="1">
    <source>
        <dbReference type="EMBL" id="WOY96538.1"/>
    </source>
</evidence>
<gene>
    <name evidence="1" type="ORF">R2E43_03395</name>
</gene>
<sequence length="155" mass="16527">MRMSKGVEWALHTLLNLHMTGGGPVGNAQLAAVHGLSSTYLNKQLQALVKAGLLTSVPGARGGFQLARPLDRITLLDVVEAIEGDARIFHCAEIRCCGRVGEIAPAPTEPCPVKMAMVRAEDAWRQALAGQTLAEVHAELERRPEVTGAVRTALS</sequence>